<organism evidence="9 10">
    <name type="scientific">Colletotrichum tanaceti</name>
    <dbReference type="NCBI Taxonomy" id="1306861"/>
    <lineage>
        <taxon>Eukaryota</taxon>
        <taxon>Fungi</taxon>
        <taxon>Dikarya</taxon>
        <taxon>Ascomycota</taxon>
        <taxon>Pezizomycotina</taxon>
        <taxon>Sordariomycetes</taxon>
        <taxon>Hypocreomycetidae</taxon>
        <taxon>Glomerellales</taxon>
        <taxon>Glomerellaceae</taxon>
        <taxon>Colletotrichum</taxon>
        <taxon>Colletotrichum destructivum species complex</taxon>
    </lineage>
</organism>
<dbReference type="PROSITE" id="PS51760">
    <property type="entry name" value="GH10_2"/>
    <property type="match status" value="1"/>
</dbReference>
<dbReference type="SMART" id="SM00633">
    <property type="entry name" value="Glyco_10"/>
    <property type="match status" value="1"/>
</dbReference>
<dbReference type="AlphaFoldDB" id="A0A4U6XII4"/>
<name>A0A4U6XII4_9PEZI</name>
<dbReference type="GO" id="GO:0031176">
    <property type="term" value="F:endo-1,4-beta-xylanase activity"/>
    <property type="evidence" value="ECO:0007669"/>
    <property type="project" value="UniProtKB-EC"/>
</dbReference>
<dbReference type="InterPro" id="IPR017853">
    <property type="entry name" value="GH"/>
</dbReference>
<protein>
    <recommendedName>
        <fullName evidence="6">Beta-xylanase</fullName>
        <ecNumber evidence="6">3.2.1.8</ecNumber>
    </recommendedName>
</protein>
<dbReference type="InterPro" id="IPR001000">
    <property type="entry name" value="GH10_dom"/>
</dbReference>
<dbReference type="PANTHER" id="PTHR31490:SF76">
    <property type="entry name" value="ENDO-1,4-BETA-XYLANASE C"/>
    <property type="match status" value="1"/>
</dbReference>
<evidence type="ECO:0000313" key="9">
    <source>
        <dbReference type="EMBL" id="TKW55770.1"/>
    </source>
</evidence>
<dbReference type="EMBL" id="PJEX01000087">
    <property type="protein sequence ID" value="TKW55770.1"/>
    <property type="molecule type" value="Genomic_DNA"/>
</dbReference>
<keyword evidence="4 6" id="KW-0326">Glycosidase</keyword>
<evidence type="ECO:0000256" key="4">
    <source>
        <dbReference type="ARBA" id="ARBA00023295"/>
    </source>
</evidence>
<feature type="transmembrane region" description="Helical" evidence="7">
    <location>
        <begin position="18"/>
        <end position="39"/>
    </location>
</feature>
<feature type="domain" description="GH10" evidence="8">
    <location>
        <begin position="51"/>
        <end position="352"/>
    </location>
</feature>
<evidence type="ECO:0000259" key="8">
    <source>
        <dbReference type="PROSITE" id="PS51760"/>
    </source>
</evidence>
<keyword evidence="2 6" id="KW-0378">Hydrolase</keyword>
<evidence type="ECO:0000256" key="6">
    <source>
        <dbReference type="RuleBase" id="RU361174"/>
    </source>
</evidence>
<evidence type="ECO:0000256" key="7">
    <source>
        <dbReference type="SAM" id="Phobius"/>
    </source>
</evidence>
<dbReference type="EC" id="3.2.1.8" evidence="6"/>
<sequence>MTAAPAAVTHARCPWDRLAFSMILSIIPVILAPLAVFALTPDDYGSPLAERQSPTSIDRLFKARGKLYIGVSTDNGILQQGKTAAIFRNNFGQVTPEYSMKWDAVEPARNRFTFGNADLLVNWTRQNGAKTIRGHTLLWHRALPAWVSAIRDKATLAVVVETHIKAVVGRYKGKVRSWDVVNEAFNDDGTLRSSVFSRVLGEAYIGIAFRAARAADPDAKLYINDYNLDRADWAKVGAVVSKVNQWLGQGIPIDGIGSQAHLAQNMAGNILGALQKLASARVTEIAITELDITGAPAKEYATVVSACLSVPKCRGITVWGVSDKDSWISTATPLLFDASYEPKPAYNAIVTRLRQK</sequence>
<keyword evidence="5 6" id="KW-0624">Polysaccharide degradation</keyword>
<reference evidence="9 10" key="1">
    <citation type="journal article" date="2019" name="PLoS ONE">
        <title>Comparative genome analysis indicates high evolutionary potential of pathogenicity genes in Colletotrichum tanaceti.</title>
        <authorList>
            <person name="Lelwala R.V."/>
            <person name="Korhonen P.K."/>
            <person name="Young N.D."/>
            <person name="Scott J.B."/>
            <person name="Ades P.A."/>
            <person name="Gasser R.B."/>
            <person name="Taylor P.W.J."/>
        </authorList>
    </citation>
    <scope>NUCLEOTIDE SEQUENCE [LARGE SCALE GENOMIC DNA]</scope>
    <source>
        <strain evidence="9">BRIP57314</strain>
    </source>
</reference>
<comment type="caution">
    <text evidence="9">The sequence shown here is derived from an EMBL/GenBank/DDBJ whole genome shotgun (WGS) entry which is preliminary data.</text>
</comment>
<gene>
    <name evidence="9" type="primary">XYNA</name>
    <name evidence="9" type="ORF">CTA1_165</name>
</gene>
<evidence type="ECO:0000313" key="10">
    <source>
        <dbReference type="Proteomes" id="UP000310108"/>
    </source>
</evidence>
<dbReference type="STRING" id="1306861.A0A4U6XII4"/>
<comment type="similarity">
    <text evidence="1 6">Belongs to the glycosyl hydrolase 10 (cellulase F) family.</text>
</comment>
<dbReference type="Proteomes" id="UP000310108">
    <property type="component" value="Unassembled WGS sequence"/>
</dbReference>
<evidence type="ECO:0000256" key="1">
    <source>
        <dbReference type="ARBA" id="ARBA00007495"/>
    </source>
</evidence>
<dbReference type="InterPro" id="IPR044846">
    <property type="entry name" value="GH10"/>
</dbReference>
<evidence type="ECO:0000256" key="3">
    <source>
        <dbReference type="ARBA" id="ARBA00023277"/>
    </source>
</evidence>
<dbReference type="OrthoDB" id="3055998at2759"/>
<evidence type="ECO:0000256" key="5">
    <source>
        <dbReference type="ARBA" id="ARBA00023326"/>
    </source>
</evidence>
<keyword evidence="7" id="KW-0812">Transmembrane</keyword>
<dbReference type="GO" id="GO:0045493">
    <property type="term" value="P:xylan catabolic process"/>
    <property type="evidence" value="ECO:0007669"/>
    <property type="project" value="UniProtKB-KW"/>
</dbReference>
<dbReference type="PANTHER" id="PTHR31490">
    <property type="entry name" value="GLYCOSYL HYDROLASE"/>
    <property type="match status" value="1"/>
</dbReference>
<dbReference type="Gene3D" id="3.20.20.80">
    <property type="entry name" value="Glycosidases"/>
    <property type="match status" value="1"/>
</dbReference>
<comment type="catalytic activity">
    <reaction evidence="6">
        <text>Endohydrolysis of (1-&gt;4)-beta-D-xylosidic linkages in xylans.</text>
        <dbReference type="EC" id="3.2.1.8"/>
    </reaction>
</comment>
<dbReference type="PRINTS" id="PR00134">
    <property type="entry name" value="GLHYDRLASE10"/>
</dbReference>
<keyword evidence="7" id="KW-0472">Membrane</keyword>
<accession>A0A4U6XII4</accession>
<dbReference type="Pfam" id="PF00331">
    <property type="entry name" value="Glyco_hydro_10"/>
    <property type="match status" value="1"/>
</dbReference>
<keyword evidence="10" id="KW-1185">Reference proteome</keyword>
<keyword evidence="7" id="KW-1133">Transmembrane helix</keyword>
<dbReference type="SUPFAM" id="SSF51445">
    <property type="entry name" value="(Trans)glycosidases"/>
    <property type="match status" value="1"/>
</dbReference>
<keyword evidence="3 6" id="KW-0119">Carbohydrate metabolism</keyword>
<evidence type="ECO:0000256" key="2">
    <source>
        <dbReference type="ARBA" id="ARBA00022801"/>
    </source>
</evidence>
<proteinExistence type="inferred from homology"/>
<keyword evidence="9" id="KW-0858">Xylan degradation</keyword>